<name>A0A3G2UPW5_SPHYA</name>
<evidence type="ECO:0000259" key="4">
    <source>
        <dbReference type="PROSITE" id="PS50949"/>
    </source>
</evidence>
<dbReference type="SMART" id="SM00345">
    <property type="entry name" value="HTH_GNTR"/>
    <property type="match status" value="1"/>
</dbReference>
<dbReference type="SUPFAM" id="SSF46785">
    <property type="entry name" value="Winged helix' DNA-binding domain"/>
    <property type="match status" value="1"/>
</dbReference>
<dbReference type="PANTHER" id="PTHR43537">
    <property type="entry name" value="TRANSCRIPTIONAL REGULATOR, GNTR FAMILY"/>
    <property type="match status" value="1"/>
</dbReference>
<accession>A0A3G2UPW5</accession>
<keyword evidence="3" id="KW-0804">Transcription</keyword>
<dbReference type="GO" id="GO:0003677">
    <property type="term" value="F:DNA binding"/>
    <property type="evidence" value="ECO:0007669"/>
    <property type="project" value="UniProtKB-KW"/>
</dbReference>
<dbReference type="PROSITE" id="PS50949">
    <property type="entry name" value="HTH_GNTR"/>
    <property type="match status" value="1"/>
</dbReference>
<dbReference type="RefSeq" id="WP_069336228.1">
    <property type="nucleotide sequence ID" value="NZ_CP033230.1"/>
</dbReference>
<dbReference type="Gene3D" id="1.10.10.10">
    <property type="entry name" value="Winged helix-like DNA-binding domain superfamily/Winged helix DNA-binding domain"/>
    <property type="match status" value="1"/>
</dbReference>
<reference evidence="5 6" key="1">
    <citation type="submission" date="2018-10" db="EMBL/GenBank/DDBJ databases">
        <title>Characterization and genome analysis of a novel bacterium Sphingobium yanoikuyae SJTF8 capable of degrading PAHs.</title>
        <authorList>
            <person name="Yin C."/>
            <person name="Xiong W."/>
            <person name="Liang R."/>
        </authorList>
    </citation>
    <scope>NUCLEOTIDE SEQUENCE [LARGE SCALE GENOMIC DNA]</scope>
    <source>
        <strain evidence="5 6">SJTF8</strain>
    </source>
</reference>
<gene>
    <name evidence="5" type="ORF">EBF16_10485</name>
</gene>
<dbReference type="Pfam" id="PF00392">
    <property type="entry name" value="GntR"/>
    <property type="match status" value="1"/>
</dbReference>
<sequence>MSPESVTADRIHRELKLNIIEGEFGPGAVLGLQLIARMFGTSISPVRDALNRLVGERIVELQPGGGFTVPVFDNRKAYHIYSWHADVVRAVVKVMDKLDRLGPPPDFSSRESREPGAIASATAEFFTALASCSPNPEHLMAIEVLGERLHVLRLQEGMFARQAEELGSLWKLAGSGNRNATRVAMWHYHRKRLLRASDICEAIILHANRGKGPEP</sequence>
<dbReference type="AlphaFoldDB" id="A0A3G2UPW5"/>
<evidence type="ECO:0000256" key="3">
    <source>
        <dbReference type="ARBA" id="ARBA00023163"/>
    </source>
</evidence>
<keyword evidence="2" id="KW-0238">DNA-binding</keyword>
<evidence type="ECO:0000313" key="6">
    <source>
        <dbReference type="Proteomes" id="UP000280708"/>
    </source>
</evidence>
<evidence type="ECO:0000256" key="2">
    <source>
        <dbReference type="ARBA" id="ARBA00023125"/>
    </source>
</evidence>
<dbReference type="PANTHER" id="PTHR43537:SF5">
    <property type="entry name" value="UXU OPERON TRANSCRIPTIONAL REGULATOR"/>
    <property type="match status" value="1"/>
</dbReference>
<dbReference type="Proteomes" id="UP000280708">
    <property type="component" value="Chromosome"/>
</dbReference>
<dbReference type="InterPro" id="IPR036388">
    <property type="entry name" value="WH-like_DNA-bd_sf"/>
</dbReference>
<keyword evidence="1" id="KW-0805">Transcription regulation</keyword>
<proteinExistence type="predicted"/>
<feature type="domain" description="HTH gntR-type" evidence="4">
    <location>
        <begin position="5"/>
        <end position="72"/>
    </location>
</feature>
<dbReference type="GO" id="GO:0003700">
    <property type="term" value="F:DNA-binding transcription factor activity"/>
    <property type="evidence" value="ECO:0007669"/>
    <property type="project" value="InterPro"/>
</dbReference>
<evidence type="ECO:0000256" key="1">
    <source>
        <dbReference type="ARBA" id="ARBA00023015"/>
    </source>
</evidence>
<evidence type="ECO:0000313" key="5">
    <source>
        <dbReference type="EMBL" id="AYO77277.1"/>
    </source>
</evidence>
<organism evidence="5 6">
    <name type="scientific">Sphingobium yanoikuyae</name>
    <name type="common">Sphingomonas yanoikuyae</name>
    <dbReference type="NCBI Taxonomy" id="13690"/>
    <lineage>
        <taxon>Bacteria</taxon>
        <taxon>Pseudomonadati</taxon>
        <taxon>Pseudomonadota</taxon>
        <taxon>Alphaproteobacteria</taxon>
        <taxon>Sphingomonadales</taxon>
        <taxon>Sphingomonadaceae</taxon>
        <taxon>Sphingobium</taxon>
    </lineage>
</organism>
<dbReference type="InterPro" id="IPR000524">
    <property type="entry name" value="Tscrpt_reg_HTH_GntR"/>
</dbReference>
<dbReference type="EMBL" id="CP033230">
    <property type="protein sequence ID" value="AYO77277.1"/>
    <property type="molecule type" value="Genomic_DNA"/>
</dbReference>
<protein>
    <submittedName>
        <fullName evidence="5">GntR family transcriptional regulator</fullName>
    </submittedName>
</protein>
<dbReference type="InterPro" id="IPR036390">
    <property type="entry name" value="WH_DNA-bd_sf"/>
</dbReference>